<sequence>MKRTGIDMWVVLAREYNEDPVYKTLIPYLQRTASRLSGLVFYLDSSDVLECLSISRPSPTLEKFYKGMWDSNTESQWESLNRIISERNPKNIGINTSKDYALADGLSQGLYELLHQNLSIHQSKIVSAEKLCIGWLETRSQLELKKYHPIYNIVIDIIEEAFSSRVITPNKTTTDEVQWWIMQRINDLGLEAWFTPTVDLQRKGIKENRISNTTITHGDILHCDVGIKYLGLSTDTQRVAYVLHPNETEVPRGIKAALSNCNDFQDIVAENFVPNRTGNEIFTSSMEEAKKLGMKAMLYTHPIGYHGHGIGPIIGLWDNQGVVPVRGDYPLYHDTCYALELNAQKMYQSGIIKR</sequence>
<evidence type="ECO:0000259" key="1">
    <source>
        <dbReference type="Pfam" id="PF00557"/>
    </source>
</evidence>
<proteinExistence type="predicted"/>
<reference evidence="2 3" key="1">
    <citation type="submission" date="2020-07" db="EMBL/GenBank/DDBJ databases">
        <title>Alkalicella. sp. LB2 genome.</title>
        <authorList>
            <person name="Postec A."/>
            <person name="Quemeneur M."/>
        </authorList>
    </citation>
    <scope>NUCLEOTIDE SEQUENCE [LARGE SCALE GENOMIC DNA]</scope>
    <source>
        <strain evidence="2 3">LB2</strain>
    </source>
</reference>
<dbReference type="KEGG" id="acae:HYG86_12280"/>
<dbReference type="InterPro" id="IPR000994">
    <property type="entry name" value="Pept_M24"/>
</dbReference>
<organism evidence="2 3">
    <name type="scientific">Alkalicella caledoniensis</name>
    <dbReference type="NCBI Taxonomy" id="2731377"/>
    <lineage>
        <taxon>Bacteria</taxon>
        <taxon>Bacillati</taxon>
        <taxon>Bacillota</taxon>
        <taxon>Clostridia</taxon>
        <taxon>Eubacteriales</taxon>
        <taxon>Proteinivoracaceae</taxon>
        <taxon>Alkalicella</taxon>
    </lineage>
</organism>
<dbReference type="AlphaFoldDB" id="A0A7G9W9X6"/>
<name>A0A7G9W9X6_ALKCA</name>
<dbReference type="Pfam" id="PF00557">
    <property type="entry name" value="Peptidase_M24"/>
    <property type="match status" value="1"/>
</dbReference>
<dbReference type="SUPFAM" id="SSF55920">
    <property type="entry name" value="Creatinase/aminopeptidase"/>
    <property type="match status" value="1"/>
</dbReference>
<keyword evidence="3" id="KW-1185">Reference proteome</keyword>
<accession>A0A7G9W9X6</accession>
<dbReference type="RefSeq" id="WP_213165850.1">
    <property type="nucleotide sequence ID" value="NZ_CP058559.1"/>
</dbReference>
<dbReference type="Gene3D" id="3.90.230.10">
    <property type="entry name" value="Creatinase/methionine aminopeptidase superfamily"/>
    <property type="match status" value="1"/>
</dbReference>
<evidence type="ECO:0000313" key="2">
    <source>
        <dbReference type="EMBL" id="QNO15488.1"/>
    </source>
</evidence>
<dbReference type="EMBL" id="CP058559">
    <property type="protein sequence ID" value="QNO15488.1"/>
    <property type="molecule type" value="Genomic_DNA"/>
</dbReference>
<gene>
    <name evidence="2" type="ORF">HYG86_12280</name>
</gene>
<dbReference type="InterPro" id="IPR036005">
    <property type="entry name" value="Creatinase/aminopeptidase-like"/>
</dbReference>
<evidence type="ECO:0000313" key="3">
    <source>
        <dbReference type="Proteomes" id="UP000516160"/>
    </source>
</evidence>
<feature type="domain" description="Peptidase M24" evidence="1">
    <location>
        <begin position="158"/>
        <end position="314"/>
    </location>
</feature>
<protein>
    <submittedName>
        <fullName evidence="2">M24 family metallopeptidase</fullName>
    </submittedName>
</protein>
<dbReference type="Proteomes" id="UP000516160">
    <property type="component" value="Chromosome"/>
</dbReference>